<comment type="caution">
    <text evidence="5">The sequence shown here is derived from an EMBL/GenBank/DDBJ whole genome shotgun (WGS) entry which is preliminary data.</text>
</comment>
<comment type="subcellular location">
    <subcellularLocation>
        <location evidence="1">Cytoplasm</location>
    </subcellularLocation>
</comment>
<dbReference type="PANTHER" id="PTHR21162">
    <property type="entry name" value="P53 AND DNA DAMAGE-REGULATED PROTEIN"/>
    <property type="match status" value="1"/>
</dbReference>
<dbReference type="EMBL" id="QEAQ01000004">
    <property type="protein sequence ID" value="TPX62129.1"/>
    <property type="molecule type" value="Genomic_DNA"/>
</dbReference>
<evidence type="ECO:0000256" key="2">
    <source>
        <dbReference type="ARBA" id="ARBA00022490"/>
    </source>
</evidence>
<name>A0A507ED62_9FUNG</name>
<feature type="coiled-coil region" evidence="4">
    <location>
        <begin position="84"/>
        <end position="111"/>
    </location>
</feature>
<organism evidence="5 6">
    <name type="scientific">Powellomyces hirtus</name>
    <dbReference type="NCBI Taxonomy" id="109895"/>
    <lineage>
        <taxon>Eukaryota</taxon>
        <taxon>Fungi</taxon>
        <taxon>Fungi incertae sedis</taxon>
        <taxon>Chytridiomycota</taxon>
        <taxon>Chytridiomycota incertae sedis</taxon>
        <taxon>Chytridiomycetes</taxon>
        <taxon>Spizellomycetales</taxon>
        <taxon>Powellomycetaceae</taxon>
        <taxon>Powellomyces</taxon>
    </lineage>
</organism>
<evidence type="ECO:0000256" key="3">
    <source>
        <dbReference type="ARBA" id="ARBA00023186"/>
    </source>
</evidence>
<dbReference type="AlphaFoldDB" id="A0A507ED62"/>
<dbReference type="InterPro" id="IPR030482">
    <property type="entry name" value="PDRG1"/>
</dbReference>
<keyword evidence="6" id="KW-1185">Reference proteome</keyword>
<keyword evidence="3" id="KW-0143">Chaperone</keyword>
<dbReference type="STRING" id="109895.A0A507ED62"/>
<keyword evidence="4" id="KW-0175">Coiled coil</keyword>
<dbReference type="CDD" id="cd22860">
    <property type="entry name" value="PDRG1"/>
    <property type="match status" value="1"/>
</dbReference>
<keyword evidence="2" id="KW-0963">Cytoplasm</keyword>
<protein>
    <submittedName>
        <fullName evidence="5">Uncharacterized protein</fullName>
    </submittedName>
</protein>
<dbReference type="SUPFAM" id="SSF46579">
    <property type="entry name" value="Prefoldin"/>
    <property type="match status" value="1"/>
</dbReference>
<evidence type="ECO:0000313" key="5">
    <source>
        <dbReference type="EMBL" id="TPX62129.1"/>
    </source>
</evidence>
<dbReference type="PANTHER" id="PTHR21162:SF0">
    <property type="entry name" value="P53 AND DNA DAMAGE-REGULATED PROTEIN 1"/>
    <property type="match status" value="1"/>
</dbReference>
<dbReference type="Proteomes" id="UP000318582">
    <property type="component" value="Unassembled WGS sequence"/>
</dbReference>
<evidence type="ECO:0000256" key="1">
    <source>
        <dbReference type="ARBA" id="ARBA00004496"/>
    </source>
</evidence>
<gene>
    <name evidence="5" type="ORF">PhCBS80983_g00605</name>
</gene>
<reference evidence="5 6" key="1">
    <citation type="journal article" date="2019" name="Sci. Rep.">
        <title>Comparative genomics of chytrid fungi reveal insights into the obligate biotrophic and pathogenic lifestyle of Synchytrium endobioticum.</title>
        <authorList>
            <person name="van de Vossenberg B.T.L.H."/>
            <person name="Warris S."/>
            <person name="Nguyen H.D.T."/>
            <person name="van Gent-Pelzer M.P.E."/>
            <person name="Joly D.L."/>
            <person name="van de Geest H.C."/>
            <person name="Bonants P.J.M."/>
            <person name="Smith D.S."/>
            <person name="Levesque C.A."/>
            <person name="van der Lee T.A.J."/>
        </authorList>
    </citation>
    <scope>NUCLEOTIDE SEQUENCE [LARGE SCALE GENOMIC DNA]</scope>
    <source>
        <strain evidence="5 6">CBS 809.83</strain>
    </source>
</reference>
<evidence type="ECO:0000256" key="4">
    <source>
        <dbReference type="SAM" id="Coils"/>
    </source>
</evidence>
<dbReference type="GO" id="GO:0005737">
    <property type="term" value="C:cytoplasm"/>
    <property type="evidence" value="ECO:0007669"/>
    <property type="project" value="UniProtKB-SubCell"/>
</dbReference>
<proteinExistence type="predicted"/>
<accession>A0A507ED62</accession>
<sequence length="134" mass="15280">MSYIPLQIDQAELERLAEDIMIEKQLVIDLDRRRNDNRVALRSLSTATAPKKSHFFAGGLFIRLPTPTVQKLLIKDQTNIDGEINRLRDSMKEHARELEALESGAGNVKRNRGFDLKGMRKEDLSSIARHPTVE</sequence>
<evidence type="ECO:0000313" key="6">
    <source>
        <dbReference type="Proteomes" id="UP000318582"/>
    </source>
</evidence>